<evidence type="ECO:0000313" key="2">
    <source>
        <dbReference type="EMBL" id="QEW36716.1"/>
    </source>
</evidence>
<evidence type="ECO:0000259" key="1">
    <source>
        <dbReference type="Pfam" id="PF04313"/>
    </source>
</evidence>
<reference evidence="2 3" key="1">
    <citation type="submission" date="2019-09" db="EMBL/GenBank/DDBJ databases">
        <title>Commensal-derived Metabolites Govern Vibrio cholerae Pathogenesis in Host.</title>
        <authorList>
            <person name="Yoon S.S."/>
            <person name="Yoon M.Y."/>
        </authorList>
    </citation>
    <scope>NUCLEOTIDE SEQUENCE [LARGE SCALE GENOMIC DNA]</scope>
    <source>
        <strain evidence="2 3">VIC01</strain>
    </source>
</reference>
<dbReference type="RefSeq" id="WP_134855339.1">
    <property type="nucleotide sequence ID" value="NZ_CACRTA010000025.1"/>
</dbReference>
<feature type="domain" description="Restriction endonuclease type I HsdR N-terminal" evidence="1">
    <location>
        <begin position="45"/>
        <end position="124"/>
    </location>
</feature>
<organism evidence="2 3">
    <name type="scientific">Phocaeicola vulgatus</name>
    <name type="common">Bacteroides vulgatus</name>
    <dbReference type="NCBI Taxonomy" id="821"/>
    <lineage>
        <taxon>Bacteria</taxon>
        <taxon>Pseudomonadati</taxon>
        <taxon>Bacteroidota</taxon>
        <taxon>Bacteroidia</taxon>
        <taxon>Bacteroidales</taxon>
        <taxon>Bacteroidaceae</taxon>
        <taxon>Phocaeicola</taxon>
    </lineage>
</organism>
<evidence type="ECO:0000313" key="3">
    <source>
        <dbReference type="Proteomes" id="UP000326091"/>
    </source>
</evidence>
<dbReference type="GO" id="GO:0009307">
    <property type="term" value="P:DNA restriction-modification system"/>
    <property type="evidence" value="ECO:0007669"/>
    <property type="project" value="UniProtKB-KW"/>
</dbReference>
<dbReference type="InterPro" id="IPR007409">
    <property type="entry name" value="Restrct_endonuc_type1_HsdR_N"/>
</dbReference>
<proteinExistence type="predicted"/>
<name>A0A5P3AU99_PHOVU</name>
<dbReference type="AlphaFoldDB" id="A0A5P3AU99"/>
<dbReference type="EMBL" id="CP043529">
    <property type="protein sequence ID" value="QEW36716.1"/>
    <property type="molecule type" value="Genomic_DNA"/>
</dbReference>
<sequence length="361" mass="41925">MDFKDNILQLAERIKKQKDAIQTEEATKNAFIMPIITALGYDVFNPFEVVPEMDCDLTRKGDKIDYAIKKDGRTILLIECKHCKQNLDLHNTQLSKYYAASNARFGVLTNGIEYRFYADLAKTNIMDEKPFLVVNMLDLSDADIEEMKKFHKSCYNESEIFSTAKELQMMIQIKEILAKNFQSPGDEFTRYFVRSLNNGKSTPKLIEEYRPIVRKSILSVIGGMISGRPDTAILVKEEKPRQAPNDGMAAISDKQDTVITREETDAYNIIRAVLGEQSELSYTSFKGYLLIWTGHEYWWVCRVSLRPYSKRICFVTENRTGYKWIQLQSIEDIRNYSNEIRTAFEIACKQRKQYQLKHKKS</sequence>
<gene>
    <name evidence="2" type="ORF">VIC01_02277</name>
</gene>
<dbReference type="GO" id="GO:0003677">
    <property type="term" value="F:DNA binding"/>
    <property type="evidence" value="ECO:0007669"/>
    <property type="project" value="UniProtKB-KW"/>
</dbReference>
<protein>
    <recommendedName>
        <fullName evidence="1">Restriction endonuclease type I HsdR N-terminal domain-containing protein</fullName>
    </recommendedName>
</protein>
<dbReference type="GO" id="GO:0009035">
    <property type="term" value="F:type I site-specific deoxyribonuclease activity"/>
    <property type="evidence" value="ECO:0007669"/>
    <property type="project" value="UniProtKB-EC"/>
</dbReference>
<accession>A0A5P3AU99</accession>
<dbReference type="Pfam" id="PF04313">
    <property type="entry name" value="HSDR_N"/>
    <property type="match status" value="1"/>
</dbReference>
<dbReference type="GO" id="GO:0005524">
    <property type="term" value="F:ATP binding"/>
    <property type="evidence" value="ECO:0007669"/>
    <property type="project" value="UniProtKB-KW"/>
</dbReference>
<dbReference type="Proteomes" id="UP000326091">
    <property type="component" value="Chromosome"/>
</dbReference>